<dbReference type="OrthoDB" id="6636929at2"/>
<dbReference type="AlphaFoldDB" id="A0A561TT93"/>
<organism evidence="1 2">
    <name type="scientific">Kitasatospora viridis</name>
    <dbReference type="NCBI Taxonomy" id="281105"/>
    <lineage>
        <taxon>Bacteria</taxon>
        <taxon>Bacillati</taxon>
        <taxon>Actinomycetota</taxon>
        <taxon>Actinomycetes</taxon>
        <taxon>Kitasatosporales</taxon>
        <taxon>Streptomycetaceae</taxon>
        <taxon>Kitasatospora</taxon>
    </lineage>
</organism>
<evidence type="ECO:0000313" key="1">
    <source>
        <dbReference type="EMBL" id="TWF90307.1"/>
    </source>
</evidence>
<comment type="caution">
    <text evidence="1">The sequence shown here is derived from an EMBL/GenBank/DDBJ whole genome shotgun (WGS) entry which is preliminary data.</text>
</comment>
<gene>
    <name evidence="1" type="ORF">FHX73_13351</name>
</gene>
<evidence type="ECO:0000313" key="2">
    <source>
        <dbReference type="Proteomes" id="UP000317940"/>
    </source>
</evidence>
<reference evidence="1 2" key="1">
    <citation type="submission" date="2019-06" db="EMBL/GenBank/DDBJ databases">
        <title>Sequencing the genomes of 1000 actinobacteria strains.</title>
        <authorList>
            <person name="Klenk H.-P."/>
        </authorList>
    </citation>
    <scope>NUCLEOTIDE SEQUENCE [LARGE SCALE GENOMIC DNA]</scope>
    <source>
        <strain evidence="1 2">DSM 44826</strain>
    </source>
</reference>
<proteinExistence type="predicted"/>
<dbReference type="EMBL" id="VIWT01000003">
    <property type="protein sequence ID" value="TWF90307.1"/>
    <property type="molecule type" value="Genomic_DNA"/>
</dbReference>
<keyword evidence="2" id="KW-1185">Reference proteome</keyword>
<dbReference type="Proteomes" id="UP000317940">
    <property type="component" value="Unassembled WGS sequence"/>
</dbReference>
<dbReference type="RefSeq" id="WP_145909519.1">
    <property type="nucleotide sequence ID" value="NZ_BAAAMZ010000001.1"/>
</dbReference>
<name>A0A561TT93_9ACTN</name>
<protein>
    <submittedName>
        <fullName evidence="1">Uncharacterized protein</fullName>
    </submittedName>
</protein>
<accession>A0A561TT93</accession>
<sequence length="337" mass="36430">MTATPPRLQPYARLPDRYGGWEVAAATVDALGRAVTLLAPPEAACTRRVPPEQRPRYDALVVVADGTEVHEVELPGLDLHFPRIDSLDGGFVLASARCRLPSGPPAATFEDLEREIPHNALVVGDDGAVLRTFHAGDDIQHLLTDLNGTIWIGYGDEAVICARPPVSQRRAGATATGPVPRMTMPLPGLIRWTGAGEPAWYATSDPVGPGSWVDCYALNVGADLAWAYPYTGFPLVEIDAVGVRWSRRSPVRFASGVLVDEGGAAFLAADTRPRGVPGHYTVTLAESRQGLLEPVATAPLLLPDGTRPTTAVRRTVCRGNRAWLQFQDRRTWHLLEM</sequence>